<feature type="region of interest" description="Disordered" evidence="1">
    <location>
        <begin position="130"/>
        <end position="159"/>
    </location>
</feature>
<dbReference type="EMBL" id="JAVYJV010000010">
    <property type="protein sequence ID" value="KAK4360628.1"/>
    <property type="molecule type" value="Genomic_DNA"/>
</dbReference>
<feature type="compositionally biased region" description="Low complexity" evidence="1">
    <location>
        <begin position="140"/>
        <end position="159"/>
    </location>
</feature>
<feature type="compositionally biased region" description="Basic and acidic residues" evidence="1">
    <location>
        <begin position="276"/>
        <end position="285"/>
    </location>
</feature>
<proteinExistence type="predicted"/>
<evidence type="ECO:0000256" key="1">
    <source>
        <dbReference type="SAM" id="MobiDB-lite"/>
    </source>
</evidence>
<sequence length="376" mass="41259">MTRDGQIAHQSLNISEPQTKLQVSKNSNSWERVLPSFNDTNIALEKARMIVTLMTRSRINMGEIIQDEIRDRIDRIDRYTEPKQTVDYTRLEYGNKRKTTIPQSQVTLIMLDIQILGSVDQHVPIGTSIPASTSAPKVPTPTTDTASTTSVATSSVPASGPGIPTHGMRLIFIAEANVIKLVEEFPAYVKEAIETTLAPNKTNLEAVREEQKSIKAQLQSIELLLGRIEGGGEEGLLAIRSELQRITTWLSILDPPKIVLAGLYYHRQQNNVENDANDKLERQSENESDSDVGDKTLESARSTVRAACIPPDEVDKVVAMQWFVEQLREQRAHGTSGASSSLAPPTHVHLPPSGGHVIPLGTSVDLAPALEIEPTG</sequence>
<gene>
    <name evidence="2" type="ORF">RND71_019580</name>
</gene>
<accession>A0AAE1RZ92</accession>
<reference evidence="2" key="1">
    <citation type="submission" date="2023-12" db="EMBL/GenBank/DDBJ databases">
        <title>Genome assembly of Anisodus tanguticus.</title>
        <authorList>
            <person name="Wang Y.-J."/>
        </authorList>
    </citation>
    <scope>NUCLEOTIDE SEQUENCE</scope>
    <source>
        <strain evidence="2">KB-2021</strain>
        <tissue evidence="2">Leaf</tissue>
    </source>
</reference>
<organism evidence="2 3">
    <name type="scientific">Anisodus tanguticus</name>
    <dbReference type="NCBI Taxonomy" id="243964"/>
    <lineage>
        <taxon>Eukaryota</taxon>
        <taxon>Viridiplantae</taxon>
        <taxon>Streptophyta</taxon>
        <taxon>Embryophyta</taxon>
        <taxon>Tracheophyta</taxon>
        <taxon>Spermatophyta</taxon>
        <taxon>Magnoliopsida</taxon>
        <taxon>eudicotyledons</taxon>
        <taxon>Gunneridae</taxon>
        <taxon>Pentapetalae</taxon>
        <taxon>asterids</taxon>
        <taxon>lamiids</taxon>
        <taxon>Solanales</taxon>
        <taxon>Solanaceae</taxon>
        <taxon>Solanoideae</taxon>
        <taxon>Hyoscyameae</taxon>
        <taxon>Anisodus</taxon>
    </lineage>
</organism>
<name>A0AAE1RZ92_9SOLA</name>
<feature type="region of interest" description="Disordered" evidence="1">
    <location>
        <begin position="274"/>
        <end position="295"/>
    </location>
</feature>
<comment type="caution">
    <text evidence="2">The sequence shown here is derived from an EMBL/GenBank/DDBJ whole genome shotgun (WGS) entry which is preliminary data.</text>
</comment>
<dbReference type="AlphaFoldDB" id="A0AAE1RZ92"/>
<evidence type="ECO:0000313" key="2">
    <source>
        <dbReference type="EMBL" id="KAK4360628.1"/>
    </source>
</evidence>
<dbReference type="Proteomes" id="UP001291623">
    <property type="component" value="Unassembled WGS sequence"/>
</dbReference>
<keyword evidence="3" id="KW-1185">Reference proteome</keyword>
<evidence type="ECO:0000313" key="3">
    <source>
        <dbReference type="Proteomes" id="UP001291623"/>
    </source>
</evidence>
<protein>
    <submittedName>
        <fullName evidence="2">Uncharacterized protein</fullName>
    </submittedName>
</protein>